<protein>
    <recommendedName>
        <fullName evidence="9">C2H2-type domain-containing protein</fullName>
    </recommendedName>
</protein>
<proteinExistence type="predicted"/>
<evidence type="ECO:0000256" key="1">
    <source>
        <dbReference type="ARBA" id="ARBA00004123"/>
    </source>
</evidence>
<reference evidence="10" key="1">
    <citation type="submission" date="2023-06" db="EMBL/GenBank/DDBJ databases">
        <title>Genomic analysis of the entomopathogenic nematode Steinernema hermaphroditum.</title>
        <authorList>
            <person name="Schwarz E.M."/>
            <person name="Heppert J.K."/>
            <person name="Baniya A."/>
            <person name="Schwartz H.T."/>
            <person name="Tan C.-H."/>
            <person name="Antoshechkin I."/>
            <person name="Sternberg P.W."/>
            <person name="Goodrich-Blair H."/>
            <person name="Dillman A.R."/>
        </authorList>
    </citation>
    <scope>NUCLEOTIDE SEQUENCE</scope>
    <source>
        <strain evidence="10">PS9179</strain>
        <tissue evidence="10">Whole animal</tissue>
    </source>
</reference>
<keyword evidence="5" id="KW-0862">Zinc</keyword>
<dbReference type="SUPFAM" id="SSF57667">
    <property type="entry name" value="beta-beta-alpha zinc fingers"/>
    <property type="match status" value="2"/>
</dbReference>
<evidence type="ECO:0000256" key="2">
    <source>
        <dbReference type="ARBA" id="ARBA00022723"/>
    </source>
</evidence>
<evidence type="ECO:0000256" key="7">
    <source>
        <dbReference type="PROSITE-ProRule" id="PRU00042"/>
    </source>
</evidence>
<feature type="compositionally biased region" description="Low complexity" evidence="8">
    <location>
        <begin position="149"/>
        <end position="161"/>
    </location>
</feature>
<dbReference type="InterPro" id="IPR050331">
    <property type="entry name" value="Zinc_finger"/>
</dbReference>
<dbReference type="Gene3D" id="3.30.160.60">
    <property type="entry name" value="Classic Zinc Finger"/>
    <property type="match status" value="3"/>
</dbReference>
<dbReference type="FunFam" id="3.30.160.60:FF:000446">
    <property type="entry name" value="Zinc finger protein"/>
    <property type="match status" value="1"/>
</dbReference>
<feature type="domain" description="C2H2-type" evidence="9">
    <location>
        <begin position="391"/>
        <end position="418"/>
    </location>
</feature>
<dbReference type="GO" id="GO:0000122">
    <property type="term" value="P:negative regulation of transcription by RNA polymerase II"/>
    <property type="evidence" value="ECO:0007669"/>
    <property type="project" value="UniProtKB-ARBA"/>
</dbReference>
<sequence>MTSRRSDDASPVQTHYKAYGRRGQRRIRTLMALPEMKDLRAQVFVATTTVMSASTAIETEMLMCGLQMCTISLCTWPTHGDVFTSPPACPSAAPMLVTMNLFHLHLLSAKKELDMIANLVANDALQYANANGAAKQSAFVQHHHHQHHGGAQSSSGLGQQHHLSLEHSHMLAATSNGVQHLPNSGLNAYSNRLPSTSSSSTVCSASCSPTSSEALNGLLQRTNRPQPHHQQHMNSLLRTCSEGDSPLGVSGLLGNGAFLHNTPIKTEPLDVSGLMGINPINSNFHNMGLAGTSSVPNTPSLGGLSGLNFNNQGGPRSAPNSASHLTVPADLSLSLSVPGIPTSAQSAPTPKTRHRSSPNDQMLKCRYCPKKFRNDKLLEAHKVECRLIRLHECTICGKRFKARGGLQQHHRIHMQDKPYICKYCPKRFTQKSHVDQHERIHTGDKPFTCQYCGRNFRQRSQQLGHEATHAHSHPLVPRQRSSPVAIKEEIPSDLNAGPGLNNLAAMALNPNGASLSELHTFDVQQALGMMSASTH</sequence>
<accession>A0AA39INX7</accession>
<keyword evidence="3" id="KW-0677">Repeat</keyword>
<evidence type="ECO:0000256" key="8">
    <source>
        <dbReference type="SAM" id="MobiDB-lite"/>
    </source>
</evidence>
<dbReference type="PROSITE" id="PS00028">
    <property type="entry name" value="ZINC_FINGER_C2H2_1"/>
    <property type="match status" value="3"/>
</dbReference>
<dbReference type="FunFam" id="3.30.160.60:FF:000110">
    <property type="entry name" value="Zinc finger protein-like"/>
    <property type="match status" value="1"/>
</dbReference>
<organism evidence="10 11">
    <name type="scientific">Steinernema hermaphroditum</name>
    <dbReference type="NCBI Taxonomy" id="289476"/>
    <lineage>
        <taxon>Eukaryota</taxon>
        <taxon>Metazoa</taxon>
        <taxon>Ecdysozoa</taxon>
        <taxon>Nematoda</taxon>
        <taxon>Chromadorea</taxon>
        <taxon>Rhabditida</taxon>
        <taxon>Tylenchina</taxon>
        <taxon>Panagrolaimomorpha</taxon>
        <taxon>Strongyloidoidea</taxon>
        <taxon>Steinernematidae</taxon>
        <taxon>Steinernema</taxon>
    </lineage>
</organism>
<keyword evidence="4 7" id="KW-0863">Zinc-finger</keyword>
<dbReference type="PANTHER" id="PTHR16515:SF49">
    <property type="entry name" value="GASTRULA ZINC FINGER PROTEIN XLCGF49.1-LIKE-RELATED"/>
    <property type="match status" value="1"/>
</dbReference>
<dbReference type="InterPro" id="IPR013087">
    <property type="entry name" value="Znf_C2H2_type"/>
</dbReference>
<dbReference type="EMBL" id="JAUCMV010000001">
    <property type="protein sequence ID" value="KAK0426777.1"/>
    <property type="molecule type" value="Genomic_DNA"/>
</dbReference>
<keyword evidence="11" id="KW-1185">Reference proteome</keyword>
<name>A0AA39INX7_9BILA</name>
<dbReference type="AlphaFoldDB" id="A0AA39INX7"/>
<evidence type="ECO:0000256" key="6">
    <source>
        <dbReference type="ARBA" id="ARBA00023242"/>
    </source>
</evidence>
<feature type="region of interest" description="Disordered" evidence="8">
    <location>
        <begin position="136"/>
        <end position="161"/>
    </location>
</feature>
<evidence type="ECO:0000313" key="11">
    <source>
        <dbReference type="Proteomes" id="UP001175271"/>
    </source>
</evidence>
<comment type="subcellular location">
    <subcellularLocation>
        <location evidence="1">Nucleus</location>
    </subcellularLocation>
</comment>
<dbReference type="Pfam" id="PF00096">
    <property type="entry name" value="zf-C2H2"/>
    <property type="match status" value="3"/>
</dbReference>
<dbReference type="InterPro" id="IPR036236">
    <property type="entry name" value="Znf_C2H2_sf"/>
</dbReference>
<dbReference type="Proteomes" id="UP001175271">
    <property type="component" value="Unassembled WGS sequence"/>
</dbReference>
<keyword evidence="6" id="KW-0539">Nucleus</keyword>
<dbReference type="GO" id="GO:0005634">
    <property type="term" value="C:nucleus"/>
    <property type="evidence" value="ECO:0007669"/>
    <property type="project" value="UniProtKB-SubCell"/>
</dbReference>
<evidence type="ECO:0000256" key="5">
    <source>
        <dbReference type="ARBA" id="ARBA00022833"/>
    </source>
</evidence>
<dbReference type="FunFam" id="3.30.160.60:FF:001498">
    <property type="entry name" value="Zinc finger protein 404"/>
    <property type="match status" value="1"/>
</dbReference>
<evidence type="ECO:0000313" key="10">
    <source>
        <dbReference type="EMBL" id="KAK0426777.1"/>
    </source>
</evidence>
<dbReference type="GO" id="GO:0008270">
    <property type="term" value="F:zinc ion binding"/>
    <property type="evidence" value="ECO:0007669"/>
    <property type="project" value="UniProtKB-KW"/>
</dbReference>
<feature type="domain" description="C2H2-type" evidence="9">
    <location>
        <begin position="419"/>
        <end position="446"/>
    </location>
</feature>
<dbReference type="PROSITE" id="PS50157">
    <property type="entry name" value="ZINC_FINGER_C2H2_2"/>
    <property type="match status" value="3"/>
</dbReference>
<evidence type="ECO:0000256" key="3">
    <source>
        <dbReference type="ARBA" id="ARBA00022737"/>
    </source>
</evidence>
<dbReference type="PANTHER" id="PTHR16515">
    <property type="entry name" value="PR DOMAIN ZINC FINGER PROTEIN"/>
    <property type="match status" value="1"/>
</dbReference>
<evidence type="ECO:0000256" key="4">
    <source>
        <dbReference type="ARBA" id="ARBA00022771"/>
    </source>
</evidence>
<comment type="caution">
    <text evidence="10">The sequence shown here is derived from an EMBL/GenBank/DDBJ whole genome shotgun (WGS) entry which is preliminary data.</text>
</comment>
<feature type="region of interest" description="Disordered" evidence="8">
    <location>
        <begin position="338"/>
        <end position="359"/>
    </location>
</feature>
<gene>
    <name evidence="10" type="ORF">QR680_009893</name>
</gene>
<feature type="domain" description="C2H2-type" evidence="9">
    <location>
        <begin position="447"/>
        <end position="474"/>
    </location>
</feature>
<keyword evidence="2" id="KW-0479">Metal-binding</keyword>
<evidence type="ECO:0000259" key="9">
    <source>
        <dbReference type="PROSITE" id="PS50157"/>
    </source>
</evidence>
<dbReference type="SMART" id="SM00355">
    <property type="entry name" value="ZnF_C2H2"/>
    <property type="match status" value="4"/>
</dbReference>